<dbReference type="PANTHER" id="PTHR11232:SF77">
    <property type="entry name" value="GULP PTB DOMAIN CONTAINING ENGULFMENT ADAPTOR 1"/>
    <property type="match status" value="1"/>
</dbReference>
<dbReference type="PROSITE" id="PS01179">
    <property type="entry name" value="PID"/>
    <property type="match status" value="1"/>
</dbReference>
<evidence type="ECO:0000313" key="3">
    <source>
        <dbReference type="Proteomes" id="UP000694941"/>
    </source>
</evidence>
<gene>
    <name evidence="4 5 6" type="primary">LOC106459038</name>
</gene>
<keyword evidence="3" id="KW-1185">Reference proteome</keyword>
<dbReference type="SUPFAM" id="SSF50729">
    <property type="entry name" value="PH domain-like"/>
    <property type="match status" value="1"/>
</dbReference>
<evidence type="ECO:0000313" key="5">
    <source>
        <dbReference type="RefSeq" id="XP_013774065.1"/>
    </source>
</evidence>
<dbReference type="Gene3D" id="2.30.29.30">
    <property type="entry name" value="Pleckstrin-homology domain (PH domain)/Phosphotyrosine-binding domain (PTB)"/>
    <property type="match status" value="1"/>
</dbReference>
<dbReference type="InterPro" id="IPR051133">
    <property type="entry name" value="Adapter_Engulfment-Domain"/>
</dbReference>
<reference evidence="4 5" key="1">
    <citation type="submission" date="2025-05" db="UniProtKB">
        <authorList>
            <consortium name="RefSeq"/>
        </authorList>
    </citation>
    <scope>IDENTIFICATION</scope>
    <source>
        <tissue evidence="4 5">Muscle</tissue>
    </source>
</reference>
<evidence type="ECO:0000313" key="4">
    <source>
        <dbReference type="RefSeq" id="XP_013774064.1"/>
    </source>
</evidence>
<evidence type="ECO:0000256" key="1">
    <source>
        <dbReference type="SAM" id="MobiDB-lite"/>
    </source>
</evidence>
<sequence>MIRQSGLLKWTQNNKIGKKEGTRRWVHLPESLQTGHVAYLVKFLGNTVVDQPKGIHVVKEGIRKLKFSQQLKKSEGGKTPKVELTISVDGVAIQDIKTKRIFHQFPLHQISYCADDKSDKKFFTFIAKEENSKKHNCFVFVSEKLAEEITLTIGQAFDLAYRQFLETSGKDLEMKRQQMILQKRIQELETENANLRGKLQQLQPEQKQNGIPKNNSENSSFVIVNEKTTSSLEEKTKPIPPSIQPPPSVPRRNIERTLSKSQNFLIEFTELPSDGIGDNKTSNNINFGEFEDFNPREEQDKMNGNGHLENGVHEKDVFTPIPFSSPQSDPFGMGDFQPSFLDTKELETAIGAIDKRLSEMRVGFSRGLSFGNDDFSLETLDPLYNKTS</sequence>
<dbReference type="Proteomes" id="UP000694941">
    <property type="component" value="Unplaced"/>
</dbReference>
<dbReference type="PANTHER" id="PTHR11232">
    <property type="entry name" value="PHOSPHOTYROSINE INTERACTION DOMAIN-CONTAINING FAMILY MEMBER"/>
    <property type="match status" value="1"/>
</dbReference>
<evidence type="ECO:0000313" key="6">
    <source>
        <dbReference type="RefSeq" id="XP_013774066.1"/>
    </source>
</evidence>
<feature type="domain" description="PID" evidence="2">
    <location>
        <begin position="37"/>
        <end position="178"/>
    </location>
</feature>
<dbReference type="CDD" id="cd01273">
    <property type="entry name" value="PTB_CED-6"/>
    <property type="match status" value="1"/>
</dbReference>
<feature type="compositionally biased region" description="Pro residues" evidence="1">
    <location>
        <begin position="238"/>
        <end position="249"/>
    </location>
</feature>
<accession>A0ABM1B3I1</accession>
<feature type="compositionally biased region" description="Polar residues" evidence="1">
    <location>
        <begin position="201"/>
        <end position="231"/>
    </location>
</feature>
<feature type="region of interest" description="Disordered" evidence="1">
    <location>
        <begin position="201"/>
        <end position="252"/>
    </location>
</feature>
<dbReference type="InterPro" id="IPR011993">
    <property type="entry name" value="PH-like_dom_sf"/>
</dbReference>
<dbReference type="GeneID" id="106459038"/>
<protein>
    <submittedName>
        <fullName evidence="4 5">PTB domain-containing engulfment adapter protein 1-like isoform X1</fullName>
    </submittedName>
</protein>
<organism evidence="3 4">
    <name type="scientific">Limulus polyphemus</name>
    <name type="common">Atlantic horseshoe crab</name>
    <dbReference type="NCBI Taxonomy" id="6850"/>
    <lineage>
        <taxon>Eukaryota</taxon>
        <taxon>Metazoa</taxon>
        <taxon>Ecdysozoa</taxon>
        <taxon>Arthropoda</taxon>
        <taxon>Chelicerata</taxon>
        <taxon>Merostomata</taxon>
        <taxon>Xiphosura</taxon>
        <taxon>Limulidae</taxon>
        <taxon>Limulus</taxon>
    </lineage>
</organism>
<name>A0ABM1B3I1_LIMPO</name>
<dbReference type="InterPro" id="IPR006020">
    <property type="entry name" value="PTB/PI_dom"/>
</dbReference>
<dbReference type="Pfam" id="PF00640">
    <property type="entry name" value="PID"/>
    <property type="match status" value="1"/>
</dbReference>
<dbReference type="SMART" id="SM00462">
    <property type="entry name" value="PTB"/>
    <property type="match status" value="1"/>
</dbReference>
<proteinExistence type="predicted"/>
<dbReference type="RefSeq" id="XP_013774065.1">
    <property type="nucleotide sequence ID" value="XM_013918611.2"/>
</dbReference>
<dbReference type="RefSeq" id="XP_013774066.1">
    <property type="nucleotide sequence ID" value="XM_013918612.2"/>
</dbReference>
<dbReference type="RefSeq" id="XP_013774064.1">
    <property type="nucleotide sequence ID" value="XM_013918610.2"/>
</dbReference>
<evidence type="ECO:0000259" key="2">
    <source>
        <dbReference type="PROSITE" id="PS01179"/>
    </source>
</evidence>